<dbReference type="PANTHER" id="PTHR12677:SF59">
    <property type="entry name" value="GOLGI APPARATUS MEMBRANE PROTEIN TVP38-RELATED"/>
    <property type="match status" value="1"/>
</dbReference>
<dbReference type="EMBL" id="DVHH01000227">
    <property type="protein sequence ID" value="HIR55794.1"/>
    <property type="molecule type" value="Genomic_DNA"/>
</dbReference>
<comment type="similarity">
    <text evidence="6">Belongs to the TVP38/TMEM64 family.</text>
</comment>
<feature type="transmembrane region" description="Helical" evidence="6">
    <location>
        <begin position="203"/>
        <end position="224"/>
    </location>
</feature>
<accession>A0A9D1J0B5</accession>
<keyword evidence="2 6" id="KW-1003">Cell membrane</keyword>
<evidence type="ECO:0000313" key="8">
    <source>
        <dbReference type="EMBL" id="HIR55794.1"/>
    </source>
</evidence>
<feature type="transmembrane region" description="Helical" evidence="6">
    <location>
        <begin position="57"/>
        <end position="78"/>
    </location>
</feature>
<dbReference type="InterPro" id="IPR015414">
    <property type="entry name" value="TMEM64"/>
</dbReference>
<name>A0A9D1J0B5_9FIRM</name>
<comment type="subcellular location">
    <subcellularLocation>
        <location evidence="1 6">Cell membrane</location>
        <topology evidence="1 6">Multi-pass membrane protein</topology>
    </subcellularLocation>
</comment>
<dbReference type="InterPro" id="IPR032816">
    <property type="entry name" value="VTT_dom"/>
</dbReference>
<evidence type="ECO:0000259" key="7">
    <source>
        <dbReference type="Pfam" id="PF09335"/>
    </source>
</evidence>
<evidence type="ECO:0000313" key="9">
    <source>
        <dbReference type="Proteomes" id="UP000824238"/>
    </source>
</evidence>
<dbReference type="Proteomes" id="UP000824238">
    <property type="component" value="Unassembled WGS sequence"/>
</dbReference>
<comment type="caution">
    <text evidence="6">Lacks conserved residue(s) required for the propagation of feature annotation.</text>
</comment>
<keyword evidence="3 6" id="KW-0812">Transmembrane</keyword>
<dbReference type="AlphaFoldDB" id="A0A9D1J0B5"/>
<dbReference type="PANTHER" id="PTHR12677">
    <property type="entry name" value="GOLGI APPARATUS MEMBRANE PROTEIN TVP38-RELATED"/>
    <property type="match status" value="1"/>
</dbReference>
<evidence type="ECO:0000256" key="6">
    <source>
        <dbReference type="RuleBase" id="RU366058"/>
    </source>
</evidence>
<keyword evidence="4 6" id="KW-1133">Transmembrane helix</keyword>
<organism evidence="8 9">
    <name type="scientific">Candidatus Scatomorpha intestinigallinarum</name>
    <dbReference type="NCBI Taxonomy" id="2840923"/>
    <lineage>
        <taxon>Bacteria</taxon>
        <taxon>Bacillati</taxon>
        <taxon>Bacillota</taxon>
        <taxon>Clostridia</taxon>
        <taxon>Eubacteriales</taxon>
        <taxon>Candidatus Scatomorpha</taxon>
    </lineage>
</organism>
<reference evidence="8" key="1">
    <citation type="submission" date="2020-10" db="EMBL/GenBank/DDBJ databases">
        <authorList>
            <person name="Gilroy R."/>
        </authorList>
    </citation>
    <scope>NUCLEOTIDE SEQUENCE</scope>
    <source>
        <strain evidence="8">ChiGjej3B3-7149</strain>
    </source>
</reference>
<feature type="domain" description="VTT" evidence="7">
    <location>
        <begin position="78"/>
        <end position="194"/>
    </location>
</feature>
<feature type="transmembrane region" description="Helical" evidence="6">
    <location>
        <begin position="16"/>
        <end position="36"/>
    </location>
</feature>
<evidence type="ECO:0000256" key="3">
    <source>
        <dbReference type="ARBA" id="ARBA00022692"/>
    </source>
</evidence>
<feature type="transmembrane region" description="Helical" evidence="6">
    <location>
        <begin position="90"/>
        <end position="115"/>
    </location>
</feature>
<protein>
    <recommendedName>
        <fullName evidence="6">TVP38/TMEM64 family membrane protein</fullName>
    </recommendedName>
</protein>
<gene>
    <name evidence="8" type="ORF">IAD36_09405</name>
</gene>
<dbReference type="GO" id="GO:0005886">
    <property type="term" value="C:plasma membrane"/>
    <property type="evidence" value="ECO:0007669"/>
    <property type="project" value="UniProtKB-SubCell"/>
</dbReference>
<sequence>MSRHERPELSKKAKKYIAAASIAVFVLLTLAIAWFIGRPMLRFVSEPERFRAWVDSGGAMSRVYFLGMQILQVFFAVIPGEPMELGAGYAFGAVEGTLLCLIGTTAGSMIIYFFVRRFGVRAVEIFFSREKIESLHFLRSEHKRNTLMFLLMLIPGTPKDLLSYFAPLTGTGPWTWLWITTVARIPSIVTSTIGGSALGVQNYVFAAIALGVTLLISGAGLLIYRRICRAHEKRSGED</sequence>
<evidence type="ECO:0000256" key="1">
    <source>
        <dbReference type="ARBA" id="ARBA00004651"/>
    </source>
</evidence>
<keyword evidence="5 6" id="KW-0472">Membrane</keyword>
<proteinExistence type="inferred from homology"/>
<reference evidence="8" key="2">
    <citation type="journal article" date="2021" name="PeerJ">
        <title>Extensive microbial diversity within the chicken gut microbiome revealed by metagenomics and culture.</title>
        <authorList>
            <person name="Gilroy R."/>
            <person name="Ravi A."/>
            <person name="Getino M."/>
            <person name="Pursley I."/>
            <person name="Horton D.L."/>
            <person name="Alikhan N.F."/>
            <person name="Baker D."/>
            <person name="Gharbi K."/>
            <person name="Hall N."/>
            <person name="Watson M."/>
            <person name="Adriaenssens E.M."/>
            <person name="Foster-Nyarko E."/>
            <person name="Jarju S."/>
            <person name="Secka A."/>
            <person name="Antonio M."/>
            <person name="Oren A."/>
            <person name="Chaudhuri R.R."/>
            <person name="La Ragione R."/>
            <person name="Hildebrand F."/>
            <person name="Pallen M.J."/>
        </authorList>
    </citation>
    <scope>NUCLEOTIDE SEQUENCE</scope>
    <source>
        <strain evidence="8">ChiGjej3B3-7149</strain>
    </source>
</reference>
<comment type="caution">
    <text evidence="8">The sequence shown here is derived from an EMBL/GenBank/DDBJ whole genome shotgun (WGS) entry which is preliminary data.</text>
</comment>
<evidence type="ECO:0000256" key="5">
    <source>
        <dbReference type="ARBA" id="ARBA00023136"/>
    </source>
</evidence>
<evidence type="ECO:0000256" key="4">
    <source>
        <dbReference type="ARBA" id="ARBA00022989"/>
    </source>
</evidence>
<evidence type="ECO:0000256" key="2">
    <source>
        <dbReference type="ARBA" id="ARBA00022475"/>
    </source>
</evidence>
<dbReference type="Pfam" id="PF09335">
    <property type="entry name" value="VTT_dom"/>
    <property type="match status" value="1"/>
</dbReference>